<feature type="domain" description="DUF8212" evidence="4">
    <location>
        <begin position="585"/>
        <end position="616"/>
    </location>
</feature>
<dbReference type="InterPro" id="IPR010730">
    <property type="entry name" value="HET"/>
</dbReference>
<dbReference type="InParanoid" id="A0A507ASQ9"/>
<accession>A0A507ASQ9</accession>
<keyword evidence="6" id="KW-1185">Reference proteome</keyword>
<dbReference type="AlphaFoldDB" id="A0A507ASQ9"/>
<proteinExistence type="predicted"/>
<evidence type="ECO:0000259" key="3">
    <source>
        <dbReference type="Pfam" id="PF13810"/>
    </source>
</evidence>
<dbReference type="STRING" id="1093900.A0A507ASQ9"/>
<sequence length="927" mass="104418">MSVISPSRAILALMLAAAGSAAYVEKRVPTFSVKFLGNVTSTNTETIRDLGFAGCVGDVCIGSYGDTLICGDGSAKDRYYQTPPCVLLHANSAAYATKDPTKITDVKLDSRGLPEMFCGYFPGEIKPGQSESQYGMGITNVIAMPNSKTKGILYFLKNFRPDTVHDDIVGGGIAIVDVSGPYPTCQRTADHWWDAHKEPNWGDKSSALGPDGYVYVFGGANTTLFYDGIYVARVPHGSQQDLSKYEYWNGKAYTSARIYNPSQKEAVLLSGSTGQGQLMWNPHLQQYLYLYTSYAYVVGRTAPKPEGPWSDQFTLYNAPGFPFIYSPTQQAQYDLSGKSVVISYTAYPNILQAIKVDSKVITAIMWLINASTLELEEFIGTEIPKYAILSHTWEEQEVSFKDMRSRRKREAKKGFAKIKKTCRLALKDGLQYAWVDTCCIDKRSSAELSEAINSMFMWYQESEICYAFLSDLQPTSSLEDDFASRRRWFSRGWTLQELIAPAKLYFYDSGWKNRGSKMRLAEKIATITRIDISVLEHTTDLTCLPVAEKMSWAAHRRTTRPEDLAYCLLGIFNINMPLLYGEGPRAFIRLQEEIIKTSNDLSIFAWTAPLPAAQDNEPPDEIVCSGVLATSPSYFGHGPERAIRGRCQYHHQPISVTSMGVAVDNNHIWIRYDPVQAELYLGVFIGCFDEHGKRLLTKLRRFHINQYVRASPHLLIRNCGTPQPMKTNLQWKWSQMKQTQYLATQLSGSKGTEIGLLTLSDVMNRWGSVVRFRYSPRELTILTAEPYGRWDEGSCTLVDYYPNTWGLLSFALNADEILGEEYPLEGSAHFALFVHSWEELGIPKAQFRLISHPVLTALASSGFTDKNSPDAMLHEMDRQGIQPDSKIVLESFRPGRVSVTVRMKVVSDTELRRLPYWEFEITRRVLL</sequence>
<evidence type="ECO:0000256" key="1">
    <source>
        <dbReference type="SAM" id="SignalP"/>
    </source>
</evidence>
<dbReference type="Proteomes" id="UP000319257">
    <property type="component" value="Unassembled WGS sequence"/>
</dbReference>
<evidence type="ECO:0000259" key="2">
    <source>
        <dbReference type="Pfam" id="PF06985"/>
    </source>
</evidence>
<reference evidence="5 6" key="1">
    <citation type="submission" date="2019-06" db="EMBL/GenBank/DDBJ databases">
        <title>Draft genome sequence of the filamentous fungus Phialemoniopsis curvata isolated from diesel fuel.</title>
        <authorList>
            <person name="Varaljay V.A."/>
            <person name="Lyon W.J."/>
            <person name="Crouch A.L."/>
            <person name="Drake C.E."/>
            <person name="Hollomon J.M."/>
            <person name="Nadeau L.J."/>
            <person name="Nunn H.S."/>
            <person name="Stevenson B.S."/>
            <person name="Bojanowski C.L."/>
            <person name="Crookes-Goodson W.J."/>
        </authorList>
    </citation>
    <scope>NUCLEOTIDE SEQUENCE [LARGE SCALE GENOMIC DNA]</scope>
    <source>
        <strain evidence="5 6">D216</strain>
    </source>
</reference>
<dbReference type="PANTHER" id="PTHR10622:SF12">
    <property type="entry name" value="HET DOMAIN-CONTAINING PROTEIN"/>
    <property type="match status" value="1"/>
</dbReference>
<feature type="chain" id="PRO_5021228162" description="Heterokaryon incompatibility domain-containing protein" evidence="1">
    <location>
        <begin position="22"/>
        <end position="927"/>
    </location>
</feature>
<dbReference type="GeneID" id="41977851"/>
<dbReference type="Pfam" id="PF13810">
    <property type="entry name" value="DUF4185"/>
    <property type="match status" value="1"/>
</dbReference>
<dbReference type="PANTHER" id="PTHR10622">
    <property type="entry name" value="HET DOMAIN-CONTAINING PROTEIN"/>
    <property type="match status" value="1"/>
</dbReference>
<dbReference type="InterPro" id="IPR058525">
    <property type="entry name" value="DUF8212"/>
</dbReference>
<evidence type="ECO:0000259" key="4">
    <source>
        <dbReference type="Pfam" id="PF26640"/>
    </source>
</evidence>
<gene>
    <name evidence="5" type="ORF">E0L32_010404</name>
</gene>
<dbReference type="OrthoDB" id="2583188at2759"/>
<protein>
    <recommendedName>
        <fullName evidence="7">Heterokaryon incompatibility domain-containing protein</fullName>
    </recommendedName>
</protein>
<dbReference type="Pfam" id="PF26640">
    <property type="entry name" value="DUF8212"/>
    <property type="match status" value="1"/>
</dbReference>
<dbReference type="EMBL" id="SKBQ01000083">
    <property type="protein sequence ID" value="TPX07949.1"/>
    <property type="molecule type" value="Genomic_DNA"/>
</dbReference>
<dbReference type="Pfam" id="PF06985">
    <property type="entry name" value="HET"/>
    <property type="match status" value="1"/>
</dbReference>
<dbReference type="RefSeq" id="XP_030989660.1">
    <property type="nucleotide sequence ID" value="XM_031133019.1"/>
</dbReference>
<keyword evidence="1" id="KW-0732">Signal</keyword>
<name>A0A507ASQ9_9PEZI</name>
<feature type="domain" description="DUF4185" evidence="3">
    <location>
        <begin position="200"/>
        <end position="327"/>
    </location>
</feature>
<comment type="caution">
    <text evidence="5">The sequence shown here is derived from an EMBL/GenBank/DDBJ whole genome shotgun (WGS) entry which is preliminary data.</text>
</comment>
<feature type="signal peptide" evidence="1">
    <location>
        <begin position="1"/>
        <end position="21"/>
    </location>
</feature>
<organism evidence="5 6">
    <name type="scientific">Thyridium curvatum</name>
    <dbReference type="NCBI Taxonomy" id="1093900"/>
    <lineage>
        <taxon>Eukaryota</taxon>
        <taxon>Fungi</taxon>
        <taxon>Dikarya</taxon>
        <taxon>Ascomycota</taxon>
        <taxon>Pezizomycotina</taxon>
        <taxon>Sordariomycetes</taxon>
        <taxon>Sordariomycetidae</taxon>
        <taxon>Thyridiales</taxon>
        <taxon>Thyridiaceae</taxon>
        <taxon>Thyridium</taxon>
    </lineage>
</organism>
<feature type="domain" description="Heterokaryon incompatibility" evidence="2">
    <location>
        <begin position="386"/>
        <end position="476"/>
    </location>
</feature>
<evidence type="ECO:0000313" key="5">
    <source>
        <dbReference type="EMBL" id="TPX07949.1"/>
    </source>
</evidence>
<dbReference type="InterPro" id="IPR025442">
    <property type="entry name" value="DUF4185"/>
</dbReference>
<evidence type="ECO:0000313" key="6">
    <source>
        <dbReference type="Proteomes" id="UP000319257"/>
    </source>
</evidence>
<evidence type="ECO:0008006" key="7">
    <source>
        <dbReference type="Google" id="ProtNLM"/>
    </source>
</evidence>